<dbReference type="Pfam" id="PF04970">
    <property type="entry name" value="LRAT"/>
    <property type="match status" value="1"/>
</dbReference>
<feature type="domain" description="LRAT" evidence="6">
    <location>
        <begin position="132"/>
        <end position="250"/>
    </location>
</feature>
<evidence type="ECO:0000256" key="2">
    <source>
        <dbReference type="ARBA" id="ARBA00022679"/>
    </source>
</evidence>
<comment type="similarity">
    <text evidence="1">Belongs to the H-rev107 family.</text>
</comment>
<evidence type="ECO:0000313" key="8">
    <source>
        <dbReference type="Proteomes" id="UP000507470"/>
    </source>
</evidence>
<evidence type="ECO:0000256" key="1">
    <source>
        <dbReference type="ARBA" id="ARBA00007824"/>
    </source>
</evidence>
<keyword evidence="4" id="KW-0443">Lipid metabolism</keyword>
<keyword evidence="2" id="KW-0808">Transferase</keyword>
<dbReference type="InterPro" id="IPR051496">
    <property type="entry name" value="H-rev107_PLA/AT"/>
</dbReference>
<gene>
    <name evidence="7" type="ORF">MCOR_56740</name>
</gene>
<accession>A0A6J8EW36</accession>
<proteinExistence type="inferred from homology"/>
<dbReference type="AlphaFoldDB" id="A0A6J8EW36"/>
<dbReference type="GO" id="GO:0004623">
    <property type="term" value="F:phospholipase A2 activity"/>
    <property type="evidence" value="ECO:0007669"/>
    <property type="project" value="TreeGrafter"/>
</dbReference>
<dbReference type="InterPro" id="IPR007053">
    <property type="entry name" value="LRAT_dom"/>
</dbReference>
<evidence type="ECO:0000256" key="3">
    <source>
        <dbReference type="ARBA" id="ARBA00022801"/>
    </source>
</evidence>
<keyword evidence="3" id="KW-0378">Hydrolase</keyword>
<dbReference type="OrthoDB" id="6148791at2759"/>
<dbReference type="GO" id="GO:0070292">
    <property type="term" value="P:N-acylphosphatidylethanolamine metabolic process"/>
    <property type="evidence" value="ECO:0007669"/>
    <property type="project" value="TreeGrafter"/>
</dbReference>
<name>A0A6J8EW36_MYTCO</name>
<dbReference type="PANTHER" id="PTHR13943">
    <property type="entry name" value="HRAS-LIKE SUPPRESSOR - RELATED"/>
    <property type="match status" value="1"/>
</dbReference>
<evidence type="ECO:0000259" key="6">
    <source>
        <dbReference type="Pfam" id="PF04970"/>
    </source>
</evidence>
<feature type="region of interest" description="Disordered" evidence="5">
    <location>
        <begin position="61"/>
        <end position="97"/>
    </location>
</feature>
<feature type="region of interest" description="Disordered" evidence="5">
    <location>
        <begin position="1"/>
        <end position="25"/>
    </location>
</feature>
<keyword evidence="8" id="KW-1185">Reference proteome</keyword>
<evidence type="ECO:0000313" key="7">
    <source>
        <dbReference type="EMBL" id="CAC5424869.1"/>
    </source>
</evidence>
<dbReference type="PANTHER" id="PTHR13943:SF77">
    <property type="entry name" value="LRAT DOMAIN-CONTAINING PROTEIN"/>
    <property type="match status" value="1"/>
</dbReference>
<protein>
    <recommendedName>
        <fullName evidence="6">LRAT domain-containing protein</fullName>
    </recommendedName>
</protein>
<evidence type="ECO:0000256" key="4">
    <source>
        <dbReference type="ARBA" id="ARBA00023098"/>
    </source>
</evidence>
<dbReference type="GO" id="GO:0005737">
    <property type="term" value="C:cytoplasm"/>
    <property type="evidence" value="ECO:0007669"/>
    <property type="project" value="TreeGrafter"/>
</dbReference>
<dbReference type="EMBL" id="CACVKT020010087">
    <property type="protein sequence ID" value="CAC5424869.1"/>
    <property type="molecule type" value="Genomic_DNA"/>
</dbReference>
<dbReference type="Proteomes" id="UP000507470">
    <property type="component" value="Unassembled WGS sequence"/>
</dbReference>
<evidence type="ECO:0000256" key="5">
    <source>
        <dbReference type="SAM" id="MobiDB-lite"/>
    </source>
</evidence>
<dbReference type="Gene3D" id="3.90.1720.10">
    <property type="entry name" value="endopeptidase domain like (from Nostoc punctiforme)"/>
    <property type="match status" value="2"/>
</dbReference>
<reference evidence="7 8" key="1">
    <citation type="submission" date="2020-06" db="EMBL/GenBank/DDBJ databases">
        <authorList>
            <person name="Li R."/>
            <person name="Bekaert M."/>
        </authorList>
    </citation>
    <scope>NUCLEOTIDE SEQUENCE [LARGE SCALE GENOMIC DNA]</scope>
    <source>
        <strain evidence="8">wild</strain>
    </source>
</reference>
<sequence>MAAKLLAIGNISSWRTSSDEQREPSEELIQIFKVEEKTIESIPSKITEAIENIDIESYIILDDDNKPPLPPDDDNKPPLPPDDGNQPPLPPDDDSFDLNDVEYVDEKPPQEELNHSFCTYCTKYERIKTVRDIKRGDSIRFQRLKGVYYHHATVKKVQKTNDPTSCYLTLIHLQKFGKRVLKTKVIEDVKNYNFQKNVIEKVIYQNNPFSPDEIVQRAEEYILHNQNENIYNVTENNCEHVSTLLTQGRSVSHQVIIKFGQAKSGIIWLFHVLCKLGSTIMRFPGFATFGNLYSVLNIGNKIRKLKNYFAQKIVCSRCFLREYKALKIALTTSVVGLALSVISHLNWVTMSVSMIVGIAFPMCAPLVTKYVMPLVQPAFLIPKHKISAQNIPKAGDVVTFDYCSLPHEGVVTEVCGNSTDAKLIKATIVHFPWPGFFEKYTVTEEDIYLKLTEDVFVVDHNSIDTYWPTEVTGEKTLKELPKRPVKAIGDVFPGDVIEFKYCGFSHEAVVTKIDYAQNVETKVVHYKYNGVLGSREIVEEKIVFSLSKYNYVHEYASADTYEAEEVVRRARSRVGEKKFNVFTNRSCHLAKWCKLK</sequence>
<dbReference type="GO" id="GO:0008970">
    <property type="term" value="F:phospholipase A1 activity"/>
    <property type="evidence" value="ECO:0007669"/>
    <property type="project" value="TreeGrafter"/>
</dbReference>
<dbReference type="GO" id="GO:0016410">
    <property type="term" value="F:N-acyltransferase activity"/>
    <property type="evidence" value="ECO:0007669"/>
    <property type="project" value="TreeGrafter"/>
</dbReference>
<organism evidence="7 8">
    <name type="scientific">Mytilus coruscus</name>
    <name type="common">Sea mussel</name>
    <dbReference type="NCBI Taxonomy" id="42192"/>
    <lineage>
        <taxon>Eukaryota</taxon>
        <taxon>Metazoa</taxon>
        <taxon>Spiralia</taxon>
        <taxon>Lophotrochozoa</taxon>
        <taxon>Mollusca</taxon>
        <taxon>Bivalvia</taxon>
        <taxon>Autobranchia</taxon>
        <taxon>Pteriomorphia</taxon>
        <taxon>Mytilida</taxon>
        <taxon>Mytiloidea</taxon>
        <taxon>Mytilidae</taxon>
        <taxon>Mytilinae</taxon>
        <taxon>Mytilus</taxon>
    </lineage>
</organism>